<reference evidence="1 2" key="1">
    <citation type="submission" date="2020-08" db="EMBL/GenBank/DDBJ databases">
        <title>Sequencing the genomes of 1000 actinobacteria strains.</title>
        <authorList>
            <person name="Klenk H.-P."/>
        </authorList>
    </citation>
    <scope>NUCLEOTIDE SEQUENCE [LARGE SCALE GENOMIC DNA]</scope>
    <source>
        <strain evidence="1 2">DSM 45823</strain>
    </source>
</reference>
<dbReference type="RefSeq" id="WP_233358764.1">
    <property type="nucleotide sequence ID" value="NZ_JACJII010000001.1"/>
</dbReference>
<comment type="caution">
    <text evidence="1">The sequence shown here is derived from an EMBL/GenBank/DDBJ whole genome shotgun (WGS) entry which is preliminary data.</text>
</comment>
<dbReference type="InterPro" id="IPR029787">
    <property type="entry name" value="Nucleotide_cyclase"/>
</dbReference>
<protein>
    <submittedName>
        <fullName evidence="1">Class 3 adenylate cyclase</fullName>
    </submittedName>
</protein>
<proteinExistence type="predicted"/>
<name>A0A7W3MZS3_9ACTN</name>
<sequence length="224" mass="24621">MNDLAMPHEPAGHEDRLVYRLLLAVDIQGYTRLDVREQLRVQRDLSGALDRAAEGAGLDRRRWEKQVGGDGELAMPPEETAVAAAVGEFPLLLAAELRELNRSRSGRPRLRVRLAVHYGTLTAGPFGPAGQAPIVVQRLLDAGPLRALLRDDPDRDLAYVVSDKVYEDVVRTGFTRMVPGDFQSIRITAKNATYRGHIHVGDPMVFADLGELHKVPVPAPRAAV</sequence>
<dbReference type="Proteomes" id="UP000539313">
    <property type="component" value="Unassembled WGS sequence"/>
</dbReference>
<gene>
    <name evidence="1" type="ORF">HNR21_003793</name>
</gene>
<dbReference type="EMBL" id="JACJII010000001">
    <property type="protein sequence ID" value="MBA9004911.1"/>
    <property type="molecule type" value="Genomic_DNA"/>
</dbReference>
<evidence type="ECO:0000313" key="1">
    <source>
        <dbReference type="EMBL" id="MBA9004911.1"/>
    </source>
</evidence>
<accession>A0A7W3MZS3</accession>
<dbReference type="SUPFAM" id="SSF55073">
    <property type="entry name" value="Nucleotide cyclase"/>
    <property type="match status" value="1"/>
</dbReference>
<evidence type="ECO:0000313" key="2">
    <source>
        <dbReference type="Proteomes" id="UP000539313"/>
    </source>
</evidence>
<dbReference type="Gene3D" id="3.30.70.1230">
    <property type="entry name" value="Nucleotide cyclase"/>
    <property type="match status" value="1"/>
</dbReference>
<organism evidence="1 2">
    <name type="scientific">Thermomonospora cellulosilytica</name>
    <dbReference type="NCBI Taxonomy" id="1411118"/>
    <lineage>
        <taxon>Bacteria</taxon>
        <taxon>Bacillati</taxon>
        <taxon>Actinomycetota</taxon>
        <taxon>Actinomycetes</taxon>
        <taxon>Streptosporangiales</taxon>
        <taxon>Thermomonosporaceae</taxon>
        <taxon>Thermomonospora</taxon>
    </lineage>
</organism>
<keyword evidence="2" id="KW-1185">Reference proteome</keyword>
<dbReference type="AlphaFoldDB" id="A0A7W3MZS3"/>